<dbReference type="InterPro" id="IPR000835">
    <property type="entry name" value="HTH_MarR-typ"/>
</dbReference>
<dbReference type="EMBL" id="PGEY01000001">
    <property type="protein sequence ID" value="PJJ44691.1"/>
    <property type="molecule type" value="Genomic_DNA"/>
</dbReference>
<name>A0ABX4N2H8_9MICC</name>
<evidence type="ECO:0000313" key="3">
    <source>
        <dbReference type="Proteomes" id="UP000229263"/>
    </source>
</evidence>
<dbReference type="PANTHER" id="PTHR33164">
    <property type="entry name" value="TRANSCRIPTIONAL REGULATOR, MARR FAMILY"/>
    <property type="match status" value="1"/>
</dbReference>
<proteinExistence type="predicted"/>
<keyword evidence="3" id="KW-1185">Reference proteome</keyword>
<dbReference type="Gene3D" id="1.10.10.10">
    <property type="entry name" value="Winged helix-like DNA-binding domain superfamily/Winged helix DNA-binding domain"/>
    <property type="match status" value="1"/>
</dbReference>
<feature type="domain" description="HTH marR-type" evidence="1">
    <location>
        <begin position="1"/>
        <end position="148"/>
    </location>
</feature>
<dbReference type="PROSITE" id="PS50995">
    <property type="entry name" value="HTH_MARR_2"/>
    <property type="match status" value="1"/>
</dbReference>
<comment type="caution">
    <text evidence="2">The sequence shown here is derived from an EMBL/GenBank/DDBJ whole genome shotgun (WGS) entry which is preliminary data.</text>
</comment>
<dbReference type="PANTHER" id="PTHR33164:SF99">
    <property type="entry name" value="MARR FAMILY REGULATORY PROTEIN"/>
    <property type="match status" value="1"/>
</dbReference>
<keyword evidence="2" id="KW-0238">DNA-binding</keyword>
<evidence type="ECO:0000259" key="1">
    <source>
        <dbReference type="PROSITE" id="PS50995"/>
    </source>
</evidence>
<sequence>MSDKPVWLSQPERDAWLGLHAVMTLLPAALDSDLHGLEGITLFDYHMLAMLSEAKDHQLTMTTLASHTSASLSRLSHVVKKLEKRGWVIREQSPEDARVKIASLTQEGWEAVQQMAPHHVASVRGLLFDTLDDKDVKDLTRITRKITTSLDADNWILNAETSDLEH</sequence>
<dbReference type="RefSeq" id="WP_066141398.1">
    <property type="nucleotide sequence ID" value="NZ_PGEY01000001.1"/>
</dbReference>
<dbReference type="SUPFAM" id="SSF46785">
    <property type="entry name" value="Winged helix' DNA-binding domain"/>
    <property type="match status" value="1"/>
</dbReference>
<dbReference type="InterPro" id="IPR039422">
    <property type="entry name" value="MarR/SlyA-like"/>
</dbReference>
<reference evidence="2 3" key="1">
    <citation type="submission" date="2017-11" db="EMBL/GenBank/DDBJ databases">
        <title>Sequencing the genomes of 1000 actinobacteria strains.</title>
        <authorList>
            <person name="Klenk H.-P."/>
        </authorList>
    </citation>
    <scope>NUCLEOTIDE SEQUENCE [LARGE SCALE GENOMIC DNA]</scope>
    <source>
        <strain evidence="2 3">DSM 12798</strain>
    </source>
</reference>
<dbReference type="GO" id="GO:0003677">
    <property type="term" value="F:DNA binding"/>
    <property type="evidence" value="ECO:0007669"/>
    <property type="project" value="UniProtKB-KW"/>
</dbReference>
<dbReference type="SMART" id="SM00347">
    <property type="entry name" value="HTH_MARR"/>
    <property type="match status" value="1"/>
</dbReference>
<dbReference type="Pfam" id="PF01047">
    <property type="entry name" value="MarR"/>
    <property type="match status" value="1"/>
</dbReference>
<dbReference type="InterPro" id="IPR036388">
    <property type="entry name" value="WH-like_DNA-bd_sf"/>
</dbReference>
<gene>
    <name evidence="2" type="ORF">ATK23_1932</name>
</gene>
<accession>A0ABX4N2H8</accession>
<dbReference type="InterPro" id="IPR036390">
    <property type="entry name" value="WH_DNA-bd_sf"/>
</dbReference>
<dbReference type="PRINTS" id="PR00598">
    <property type="entry name" value="HTHMARR"/>
</dbReference>
<evidence type="ECO:0000313" key="2">
    <source>
        <dbReference type="EMBL" id="PJJ44691.1"/>
    </source>
</evidence>
<dbReference type="Proteomes" id="UP000229263">
    <property type="component" value="Unassembled WGS sequence"/>
</dbReference>
<organism evidence="2 3">
    <name type="scientific">Glutamicibacter mysorens</name>
    <dbReference type="NCBI Taxonomy" id="257984"/>
    <lineage>
        <taxon>Bacteria</taxon>
        <taxon>Bacillati</taxon>
        <taxon>Actinomycetota</taxon>
        <taxon>Actinomycetes</taxon>
        <taxon>Micrococcales</taxon>
        <taxon>Micrococcaceae</taxon>
        <taxon>Glutamicibacter</taxon>
    </lineage>
</organism>
<protein>
    <submittedName>
        <fullName evidence="2">DNA-binding MarR family transcriptional regulator</fullName>
    </submittedName>
</protein>